<keyword evidence="4" id="KW-1035">Host cytoplasm</keyword>
<dbReference type="InterPro" id="IPR023331">
    <property type="entry name" value="Rhabdovirus_ncapsid_C"/>
</dbReference>
<reference evidence="7" key="1">
    <citation type="submission" date="2015-07" db="EMBL/GenBank/DDBJ databases">
        <title>MeaNS - Measles Nucleotide Surveillance Program.</title>
        <authorList>
            <person name="Tran T."/>
            <person name="Druce J."/>
        </authorList>
    </citation>
    <scope>NUCLEOTIDE SEQUENCE</scope>
    <source>
        <strain evidence="7">UCB-OBI-ISO-001</strain>
        <tissue evidence="7">Gonad</tissue>
    </source>
</reference>
<dbReference type="GO" id="GO:0030430">
    <property type="term" value="C:host cell cytoplasm"/>
    <property type="evidence" value="ECO:0007669"/>
    <property type="project" value="UniProtKB-SubCell"/>
</dbReference>
<evidence type="ECO:0000256" key="4">
    <source>
        <dbReference type="ARBA" id="ARBA00023200"/>
    </source>
</evidence>
<protein>
    <recommendedName>
        <fullName evidence="6">Rhabdovirus nucleocapsid domain-containing protein</fullName>
    </recommendedName>
</protein>
<dbReference type="SUPFAM" id="SSF140809">
    <property type="entry name" value="Rhabdovirus nucleoprotein-like"/>
    <property type="match status" value="1"/>
</dbReference>
<keyword evidence="3" id="KW-0694">RNA-binding</keyword>
<keyword evidence="5" id="KW-0687">Ribonucleoprotein</keyword>
<gene>
    <name evidence="7" type="ORF">OCBIM_22007313mg</name>
</gene>
<dbReference type="Pfam" id="PF00945">
    <property type="entry name" value="Rhabdo_ncap"/>
    <property type="match status" value="1"/>
</dbReference>
<sequence length="345" mass="39969">MSIAKPSIIYSNVGGQIKQYTVSLSKTQKEYTSYIGGPFPPPKLNIFSEGSLKEIYQYILKQGGGTDILPKHIVHYLWQYCRTFMKTTGKSDIYSYGLPIEGTDVDPTVFFEVIPSDTFVTSSNHDRIGNEYYHGMTFYIVMLYKVENISISAEYTEYKNLIMQQFNSHRLIFPFRYTTDMSSTNPLSQIIKSPQIFQLMAAMDYFLYHHDLSHLTLLHKGTILIRYEGLHMIEVLDHFRTLLSLEVGDLAGHHQCSRMQRNEPPLQISSGVFPYQRSLGLVDRSIFSAGANPYLHTFYSMSAYLYKDRRFINAQNLEPGCLYIFNSLYLILNISYIQYDIQYFI</sequence>
<dbReference type="InterPro" id="IPR023330">
    <property type="entry name" value="Rhabdovirus_ncapsid_N"/>
</dbReference>
<evidence type="ECO:0000256" key="2">
    <source>
        <dbReference type="ARBA" id="ARBA00004328"/>
    </source>
</evidence>
<dbReference type="InterPro" id="IPR035961">
    <property type="entry name" value="Rhabdovirus_nucleoprotein-like"/>
</dbReference>
<evidence type="ECO:0000313" key="7">
    <source>
        <dbReference type="EMBL" id="KOF68450.1"/>
    </source>
</evidence>
<dbReference type="Gene3D" id="1.10.3570.10">
    <property type="entry name" value="Rhabdovirus nucleocapsid protein like domain"/>
    <property type="match status" value="1"/>
</dbReference>
<feature type="domain" description="Rhabdovirus nucleocapsid" evidence="6">
    <location>
        <begin position="50"/>
        <end position="316"/>
    </location>
</feature>
<dbReference type="EMBL" id="KQ426287">
    <property type="protein sequence ID" value="KOF68450.1"/>
    <property type="molecule type" value="Genomic_DNA"/>
</dbReference>
<evidence type="ECO:0000256" key="1">
    <source>
        <dbReference type="ARBA" id="ARBA00004192"/>
    </source>
</evidence>
<evidence type="ECO:0000259" key="6">
    <source>
        <dbReference type="Pfam" id="PF00945"/>
    </source>
</evidence>
<comment type="subcellular location">
    <subcellularLocation>
        <location evidence="1">Host cytoplasm</location>
    </subcellularLocation>
    <subcellularLocation>
        <location evidence="2">Virion</location>
    </subcellularLocation>
</comment>
<organism evidence="7">
    <name type="scientific">Octopus bimaculoides</name>
    <name type="common">California two-spotted octopus</name>
    <dbReference type="NCBI Taxonomy" id="37653"/>
    <lineage>
        <taxon>Eukaryota</taxon>
        <taxon>Metazoa</taxon>
        <taxon>Spiralia</taxon>
        <taxon>Lophotrochozoa</taxon>
        <taxon>Mollusca</taxon>
        <taxon>Cephalopoda</taxon>
        <taxon>Coleoidea</taxon>
        <taxon>Octopodiformes</taxon>
        <taxon>Octopoda</taxon>
        <taxon>Incirrata</taxon>
        <taxon>Octopodidae</taxon>
        <taxon>Octopus</taxon>
    </lineage>
</organism>
<evidence type="ECO:0000256" key="3">
    <source>
        <dbReference type="ARBA" id="ARBA00022884"/>
    </source>
</evidence>
<dbReference type="GO" id="GO:0003723">
    <property type="term" value="F:RNA binding"/>
    <property type="evidence" value="ECO:0007669"/>
    <property type="project" value="UniProtKB-KW"/>
</dbReference>
<evidence type="ECO:0000256" key="5">
    <source>
        <dbReference type="ARBA" id="ARBA00023274"/>
    </source>
</evidence>
<proteinExistence type="predicted"/>
<dbReference type="GO" id="GO:1990904">
    <property type="term" value="C:ribonucleoprotein complex"/>
    <property type="evidence" value="ECO:0007669"/>
    <property type="project" value="UniProtKB-KW"/>
</dbReference>
<dbReference type="InterPro" id="IPR000448">
    <property type="entry name" value="Rhabdo_ncapsid"/>
</dbReference>
<dbReference type="AlphaFoldDB" id="A0A0L8FVJ3"/>
<name>A0A0L8FVJ3_OCTBM</name>
<dbReference type="Gene3D" id="1.10.3610.10">
    <property type="entry name" value="Nucleoprotein"/>
    <property type="match status" value="1"/>
</dbReference>
<accession>A0A0L8FVJ3</accession>